<accession>A0A8I1KIH8</accession>
<dbReference type="EMBL" id="JAEMOS010000045">
    <property type="protein sequence ID" value="MBJ7267767.1"/>
    <property type="molecule type" value="Genomic_DNA"/>
</dbReference>
<keyword evidence="1" id="KW-1133">Transmembrane helix</keyword>
<evidence type="ECO:0000256" key="1">
    <source>
        <dbReference type="SAM" id="Phobius"/>
    </source>
</evidence>
<feature type="transmembrane region" description="Helical" evidence="1">
    <location>
        <begin position="34"/>
        <end position="55"/>
    </location>
</feature>
<feature type="transmembrane region" description="Helical" evidence="1">
    <location>
        <begin position="67"/>
        <end position="92"/>
    </location>
</feature>
<sequence>MLRLYRTAVERVQVAATALGFSTDVSELSGLDRVATFFQVLALLATLVHVLLMLFSLLSGSTALSGAFVAGFAVDLLALVALAVTLDLSLVFDLVQSIESPWELLEGRPGFV</sequence>
<dbReference type="RefSeq" id="WP_199495021.1">
    <property type="nucleotide sequence ID" value="NZ_JAEMOP010000009.1"/>
</dbReference>
<dbReference type="EMBL" id="JAEMOP010000009">
    <property type="protein sequence ID" value="MBJ7316935.1"/>
    <property type="molecule type" value="Genomic_DNA"/>
</dbReference>
<gene>
    <name evidence="2" type="ORF">JHC10_12560</name>
    <name evidence="3" type="ORF">JHC11_13140</name>
</gene>
<evidence type="ECO:0000313" key="3">
    <source>
        <dbReference type="EMBL" id="MBJ7316935.1"/>
    </source>
</evidence>
<dbReference type="Proteomes" id="UP000655994">
    <property type="component" value="Unassembled WGS sequence"/>
</dbReference>
<keyword evidence="1" id="KW-0472">Membrane</keyword>
<reference evidence="3 5" key="1">
    <citation type="submission" date="2020-09" db="EMBL/GenBank/DDBJ databases">
        <title>Draft Genomes of Bacterial Isolates from North Pond Shallow Sediments.</title>
        <authorList>
            <person name="Kiel Reese B."/>
            <person name="Mullis M."/>
            <person name="Weisend R.E."/>
        </authorList>
    </citation>
    <scope>NUCLEOTIDE SEQUENCE</scope>
    <source>
        <strain evidence="3">KJE-2</strain>
        <strain evidence="2 5">KJE-3</strain>
    </source>
</reference>
<dbReference type="Proteomes" id="UP000621390">
    <property type="component" value="Unassembled WGS sequence"/>
</dbReference>
<name>A0A8I1KIH8_9GAMM</name>
<comment type="caution">
    <text evidence="3">The sequence shown here is derived from an EMBL/GenBank/DDBJ whole genome shotgun (WGS) entry which is preliminary data.</text>
</comment>
<keyword evidence="1" id="KW-0812">Transmembrane</keyword>
<proteinExistence type="predicted"/>
<evidence type="ECO:0000313" key="2">
    <source>
        <dbReference type="EMBL" id="MBJ7267767.1"/>
    </source>
</evidence>
<evidence type="ECO:0000313" key="4">
    <source>
        <dbReference type="Proteomes" id="UP000621390"/>
    </source>
</evidence>
<keyword evidence="5" id="KW-1185">Reference proteome</keyword>
<protein>
    <submittedName>
        <fullName evidence="3">Uncharacterized protein</fullName>
    </submittedName>
</protein>
<evidence type="ECO:0000313" key="5">
    <source>
        <dbReference type="Proteomes" id="UP000655994"/>
    </source>
</evidence>
<organism evidence="3 4">
    <name type="scientific">Idiomarina abyssalis</name>
    <dbReference type="NCBI Taxonomy" id="86102"/>
    <lineage>
        <taxon>Bacteria</taxon>
        <taxon>Pseudomonadati</taxon>
        <taxon>Pseudomonadota</taxon>
        <taxon>Gammaproteobacteria</taxon>
        <taxon>Alteromonadales</taxon>
        <taxon>Idiomarinaceae</taxon>
        <taxon>Idiomarina</taxon>
    </lineage>
</organism>
<dbReference type="AlphaFoldDB" id="A0A8I1KIH8"/>